<name>A0A239C6S9_9RHOB</name>
<feature type="transmembrane region" description="Helical" evidence="1">
    <location>
        <begin position="44"/>
        <end position="62"/>
    </location>
</feature>
<dbReference type="EMBL" id="FZOY01000001">
    <property type="protein sequence ID" value="SNS15083.1"/>
    <property type="molecule type" value="Genomic_DNA"/>
</dbReference>
<proteinExistence type="predicted"/>
<keyword evidence="1" id="KW-0812">Transmembrane</keyword>
<feature type="transmembrane region" description="Helical" evidence="1">
    <location>
        <begin position="21"/>
        <end position="38"/>
    </location>
</feature>
<dbReference type="Proteomes" id="UP000198426">
    <property type="component" value="Unassembled WGS sequence"/>
</dbReference>
<protein>
    <recommendedName>
        <fullName evidence="4">PH domain-containing protein</fullName>
    </recommendedName>
</protein>
<accession>A0A239C6S9</accession>
<organism evidence="2 3">
    <name type="scientific">Tropicimonas sediminicola</name>
    <dbReference type="NCBI Taxonomy" id="1031541"/>
    <lineage>
        <taxon>Bacteria</taxon>
        <taxon>Pseudomonadati</taxon>
        <taxon>Pseudomonadota</taxon>
        <taxon>Alphaproteobacteria</taxon>
        <taxon>Rhodobacterales</taxon>
        <taxon>Roseobacteraceae</taxon>
        <taxon>Tropicimonas</taxon>
    </lineage>
</organism>
<dbReference type="RefSeq" id="WP_089230589.1">
    <property type="nucleotide sequence ID" value="NZ_FZOY01000001.1"/>
</dbReference>
<evidence type="ECO:0000256" key="1">
    <source>
        <dbReference type="SAM" id="Phobius"/>
    </source>
</evidence>
<keyword evidence="1" id="KW-0472">Membrane</keyword>
<dbReference type="OrthoDB" id="7861868at2"/>
<reference evidence="2 3" key="1">
    <citation type="submission" date="2017-06" db="EMBL/GenBank/DDBJ databases">
        <authorList>
            <person name="Kim H.J."/>
            <person name="Triplett B.A."/>
        </authorList>
    </citation>
    <scope>NUCLEOTIDE SEQUENCE [LARGE SCALE GENOMIC DNA]</scope>
    <source>
        <strain evidence="2 3">DSM 29339</strain>
    </source>
</reference>
<dbReference type="AlphaFoldDB" id="A0A239C6S9"/>
<evidence type="ECO:0000313" key="2">
    <source>
        <dbReference type="EMBL" id="SNS15083.1"/>
    </source>
</evidence>
<evidence type="ECO:0000313" key="3">
    <source>
        <dbReference type="Proteomes" id="UP000198426"/>
    </source>
</evidence>
<sequence length="134" mass="14061">MAEPVLASWTSDKATYVRGSVTLAAICSVAAAAVLVVMGNPTPWVGPVGVVLALGVRGFYLASEEIGVRWELTETTLSSSFGKRIALRDVERVRTIGTAVQVVTRGGDKHLMKHLTDPEAARSRIAAAAGVETA</sequence>
<gene>
    <name evidence="2" type="ORF">SAMN05421757_10188</name>
</gene>
<evidence type="ECO:0008006" key="4">
    <source>
        <dbReference type="Google" id="ProtNLM"/>
    </source>
</evidence>
<keyword evidence="1" id="KW-1133">Transmembrane helix</keyword>
<keyword evidence="3" id="KW-1185">Reference proteome</keyword>